<evidence type="ECO:0000313" key="2">
    <source>
        <dbReference type="Proteomes" id="UP000176864"/>
    </source>
</evidence>
<evidence type="ECO:0000313" key="1">
    <source>
        <dbReference type="EMBL" id="OGE77853.1"/>
    </source>
</evidence>
<dbReference type="STRING" id="1817824.A2751_02300"/>
<dbReference type="Proteomes" id="UP000176864">
    <property type="component" value="Unassembled WGS sequence"/>
</dbReference>
<name>A0A1F5NJX2_9BACT</name>
<dbReference type="EMBL" id="MFEK01000016">
    <property type="protein sequence ID" value="OGE77853.1"/>
    <property type="molecule type" value="Genomic_DNA"/>
</dbReference>
<dbReference type="InterPro" id="IPR038573">
    <property type="entry name" value="BrnT_sf"/>
</dbReference>
<proteinExistence type="predicted"/>
<sequence>MANIEFSEPIEFEWDEHNRAKLRLRHNISSEEAEQLFINDHSVFFDVKHSIAERRYQLLGSSNSGRILFIVFTIRKNKIRIISARSAGKKERSNYEKT</sequence>
<reference evidence="1 2" key="1">
    <citation type="journal article" date="2016" name="Nat. Commun.">
        <title>Thousands of microbial genomes shed light on interconnected biogeochemical processes in an aquifer system.</title>
        <authorList>
            <person name="Anantharaman K."/>
            <person name="Brown C.T."/>
            <person name="Hug L.A."/>
            <person name="Sharon I."/>
            <person name="Castelle C.J."/>
            <person name="Probst A.J."/>
            <person name="Thomas B.C."/>
            <person name="Singh A."/>
            <person name="Wilkins M.J."/>
            <person name="Karaoz U."/>
            <person name="Brodie E.L."/>
            <person name="Williams K.H."/>
            <person name="Hubbard S.S."/>
            <person name="Banfield J.F."/>
        </authorList>
    </citation>
    <scope>NUCLEOTIDE SEQUENCE [LARGE SCALE GENOMIC DNA]</scope>
</reference>
<comment type="caution">
    <text evidence="1">The sequence shown here is derived from an EMBL/GenBank/DDBJ whole genome shotgun (WGS) entry which is preliminary data.</text>
</comment>
<dbReference type="InterPro" id="IPR007460">
    <property type="entry name" value="BrnT_toxin"/>
</dbReference>
<dbReference type="Gene3D" id="3.10.450.530">
    <property type="entry name" value="Ribonuclease toxin, BrnT, of type II toxin-antitoxin system"/>
    <property type="match status" value="1"/>
</dbReference>
<evidence type="ECO:0008006" key="3">
    <source>
        <dbReference type="Google" id="ProtNLM"/>
    </source>
</evidence>
<dbReference type="AlphaFoldDB" id="A0A1F5NJX2"/>
<dbReference type="Pfam" id="PF04365">
    <property type="entry name" value="BrnT_toxin"/>
    <property type="match status" value="1"/>
</dbReference>
<protein>
    <recommendedName>
        <fullName evidence="3">BrnT family toxin</fullName>
    </recommendedName>
</protein>
<organism evidence="1 2">
    <name type="scientific">Candidatus Doudnabacteria bacterium RIFCSPHIGHO2_01_FULL_46_14</name>
    <dbReference type="NCBI Taxonomy" id="1817824"/>
    <lineage>
        <taxon>Bacteria</taxon>
        <taxon>Candidatus Doudnaibacteriota</taxon>
    </lineage>
</organism>
<gene>
    <name evidence="1" type="ORF">A2751_02300</name>
</gene>
<accession>A0A1F5NJX2</accession>